<evidence type="ECO:0000256" key="3">
    <source>
        <dbReference type="RuleBase" id="RU367036"/>
    </source>
</evidence>
<dbReference type="InterPro" id="IPR039126">
    <property type="entry name" value="GGACT"/>
</dbReference>
<evidence type="ECO:0000256" key="2">
    <source>
        <dbReference type="PIRSR" id="PIRSR639126-1"/>
    </source>
</evidence>
<reference evidence="5 6" key="1">
    <citation type="submission" date="2015-05" db="EMBL/GenBank/DDBJ databases">
        <title>Photobacterium galathea sp. nov.</title>
        <authorList>
            <person name="Machado H."/>
            <person name="Gram L."/>
        </authorList>
    </citation>
    <scope>NUCLEOTIDE SEQUENCE [LARGE SCALE GENOMIC DNA]</scope>
    <source>
        <strain evidence="5 6">CGMCC 1.12159</strain>
    </source>
</reference>
<dbReference type="PANTHER" id="PTHR12510">
    <property type="entry name" value="TROPONIN C-AKIN-1 PROTEIN"/>
    <property type="match status" value="1"/>
</dbReference>
<feature type="active site" description="Proton acceptor" evidence="2">
    <location>
        <position position="75"/>
    </location>
</feature>
<sequence>MVHNVFVYGTLRQGESNHHWLAGADCLGECRLPGSYLLYHMGSYPAVVTGPDGGALMGEVYQVDDSTLALLDELEEYPRLYGRILIATPFGEAWLYHYAPPVDGAPLIPCGDWCQRSG</sequence>
<accession>A0A0J1GS16</accession>
<protein>
    <recommendedName>
        <fullName evidence="3">Gamma-glutamylcyclotransferase family protein</fullName>
    </recommendedName>
</protein>
<evidence type="ECO:0000259" key="4">
    <source>
        <dbReference type="Pfam" id="PF06094"/>
    </source>
</evidence>
<evidence type="ECO:0000313" key="6">
    <source>
        <dbReference type="Proteomes" id="UP000036097"/>
    </source>
</evidence>
<dbReference type="RefSeq" id="WP_047880962.1">
    <property type="nucleotide sequence ID" value="NZ_LDOT01000047.1"/>
</dbReference>
<comment type="similarity">
    <text evidence="1 3">Belongs to the gamma-glutamylcyclotransferase family.</text>
</comment>
<evidence type="ECO:0000313" key="5">
    <source>
        <dbReference type="EMBL" id="KLV02461.1"/>
    </source>
</evidence>
<comment type="caution">
    <text evidence="5">The sequence shown here is derived from an EMBL/GenBank/DDBJ whole genome shotgun (WGS) entry which is preliminary data.</text>
</comment>
<dbReference type="InterPro" id="IPR013024">
    <property type="entry name" value="GGCT-like"/>
</dbReference>
<dbReference type="AlphaFoldDB" id="A0A0J1GS16"/>
<organism evidence="5 6">
    <name type="scientific">Photobacterium aquae</name>
    <dbReference type="NCBI Taxonomy" id="1195763"/>
    <lineage>
        <taxon>Bacteria</taxon>
        <taxon>Pseudomonadati</taxon>
        <taxon>Pseudomonadota</taxon>
        <taxon>Gammaproteobacteria</taxon>
        <taxon>Vibrionales</taxon>
        <taxon>Vibrionaceae</taxon>
        <taxon>Photobacterium</taxon>
    </lineage>
</organism>
<dbReference type="Proteomes" id="UP000036097">
    <property type="component" value="Unassembled WGS sequence"/>
</dbReference>
<dbReference type="Gene3D" id="3.10.490.10">
    <property type="entry name" value="Gamma-glutamyl cyclotransferase-like"/>
    <property type="match status" value="1"/>
</dbReference>
<dbReference type="PANTHER" id="PTHR12510:SF4">
    <property type="entry name" value="GAMMA-GLUTAMYLAMINECYCLOTRANSFERASE"/>
    <property type="match status" value="1"/>
</dbReference>
<dbReference type="InterPro" id="IPR036568">
    <property type="entry name" value="GGCT-like_sf"/>
</dbReference>
<dbReference type="Pfam" id="PF06094">
    <property type="entry name" value="GGACT"/>
    <property type="match status" value="1"/>
</dbReference>
<dbReference type="PATRIC" id="fig|1195763.3.peg.4606"/>
<dbReference type="GO" id="GO:0005829">
    <property type="term" value="C:cytosol"/>
    <property type="evidence" value="ECO:0007669"/>
    <property type="project" value="TreeGrafter"/>
</dbReference>
<keyword evidence="6" id="KW-1185">Reference proteome</keyword>
<proteinExistence type="inferred from homology"/>
<dbReference type="EMBL" id="LDOT01000047">
    <property type="protein sequence ID" value="KLV02461.1"/>
    <property type="molecule type" value="Genomic_DNA"/>
</dbReference>
<feature type="domain" description="Gamma-glutamylcyclotransferase AIG2-like" evidence="4">
    <location>
        <begin position="5"/>
        <end position="114"/>
    </location>
</feature>
<dbReference type="OrthoDB" id="482277at2"/>
<gene>
    <name evidence="5" type="ORF">ABT56_21460</name>
</gene>
<evidence type="ECO:0000256" key="1">
    <source>
        <dbReference type="ARBA" id="ARBA00008861"/>
    </source>
</evidence>
<dbReference type="GO" id="GO:0061929">
    <property type="term" value="F:gamma-glutamylaminecyclotransferase activity"/>
    <property type="evidence" value="ECO:0007669"/>
    <property type="project" value="InterPro"/>
</dbReference>
<dbReference type="InterPro" id="IPR009288">
    <property type="entry name" value="AIG2-like_dom"/>
</dbReference>
<dbReference type="STRING" id="1195763.ABT56_21460"/>
<name>A0A0J1GS16_9GAMM</name>
<dbReference type="SUPFAM" id="SSF110857">
    <property type="entry name" value="Gamma-glutamyl cyclotransferase-like"/>
    <property type="match status" value="1"/>
</dbReference>
<dbReference type="CDD" id="cd06661">
    <property type="entry name" value="GGCT_like"/>
    <property type="match status" value="1"/>
</dbReference>